<dbReference type="InterPro" id="IPR004360">
    <property type="entry name" value="Glyas_Fos-R_dOase_dom"/>
</dbReference>
<accession>A0ABU5GUN1</accession>
<dbReference type="SUPFAM" id="SSF54593">
    <property type="entry name" value="Glyoxalase/Bleomycin resistance protein/Dihydroxybiphenyl dioxygenase"/>
    <property type="match status" value="1"/>
</dbReference>
<protein>
    <submittedName>
        <fullName evidence="2">Glyoxalase</fullName>
    </submittedName>
</protein>
<gene>
    <name evidence="2" type="ORF">SYV04_00835</name>
</gene>
<dbReference type="RefSeq" id="WP_321543625.1">
    <property type="nucleotide sequence ID" value="NZ_JAXIVS010000001.1"/>
</dbReference>
<evidence type="ECO:0000313" key="3">
    <source>
        <dbReference type="Proteomes" id="UP001291309"/>
    </source>
</evidence>
<dbReference type="Proteomes" id="UP001291309">
    <property type="component" value="Unassembled WGS sequence"/>
</dbReference>
<organism evidence="2 3">
    <name type="scientific">Hyalangium rubrum</name>
    <dbReference type="NCBI Taxonomy" id="3103134"/>
    <lineage>
        <taxon>Bacteria</taxon>
        <taxon>Pseudomonadati</taxon>
        <taxon>Myxococcota</taxon>
        <taxon>Myxococcia</taxon>
        <taxon>Myxococcales</taxon>
        <taxon>Cystobacterineae</taxon>
        <taxon>Archangiaceae</taxon>
        <taxon>Hyalangium</taxon>
    </lineage>
</organism>
<keyword evidence="3" id="KW-1185">Reference proteome</keyword>
<name>A0ABU5GUN1_9BACT</name>
<feature type="domain" description="Glyoxalase/fosfomycin resistance/dioxygenase" evidence="1">
    <location>
        <begin position="11"/>
        <end position="108"/>
    </location>
</feature>
<evidence type="ECO:0000313" key="2">
    <source>
        <dbReference type="EMBL" id="MDY7224899.1"/>
    </source>
</evidence>
<dbReference type="InterPro" id="IPR029068">
    <property type="entry name" value="Glyas_Bleomycin-R_OHBP_Dase"/>
</dbReference>
<dbReference type="Gene3D" id="3.10.180.10">
    <property type="entry name" value="2,3-Dihydroxybiphenyl 1,2-Dioxygenase, domain 1"/>
    <property type="match status" value="1"/>
</dbReference>
<reference evidence="2 3" key="1">
    <citation type="submission" date="2023-12" db="EMBL/GenBank/DDBJ databases">
        <title>the genome sequence of Hyalangium sp. s54d21.</title>
        <authorList>
            <person name="Zhang X."/>
        </authorList>
    </citation>
    <scope>NUCLEOTIDE SEQUENCE [LARGE SCALE GENOMIC DNA]</scope>
    <source>
        <strain evidence="3">s54d21</strain>
    </source>
</reference>
<comment type="caution">
    <text evidence="2">The sequence shown here is derived from an EMBL/GenBank/DDBJ whole genome shotgun (WGS) entry which is preliminary data.</text>
</comment>
<dbReference type="Pfam" id="PF00903">
    <property type="entry name" value="Glyoxalase"/>
    <property type="match status" value="1"/>
</dbReference>
<proteinExistence type="predicted"/>
<sequence>MDPQHRLVPIIPCNDLDESQAFYERLGFEVESIYPTHGYRILRDSRGASIHLTGTVPGWVVPERNSYGVYFYAENVDVLAARFGLEAQHKPWGLREFAVSDPSGTLVRVGWPI</sequence>
<evidence type="ECO:0000259" key="1">
    <source>
        <dbReference type="Pfam" id="PF00903"/>
    </source>
</evidence>
<dbReference type="EMBL" id="JAXIVS010000001">
    <property type="protein sequence ID" value="MDY7224899.1"/>
    <property type="molecule type" value="Genomic_DNA"/>
</dbReference>